<evidence type="ECO:0000313" key="4">
    <source>
        <dbReference type="Proteomes" id="UP000815325"/>
    </source>
</evidence>
<comment type="caution">
    <text evidence="3">The sequence shown here is derived from an EMBL/GenBank/DDBJ whole genome shotgun (WGS) entry which is preliminary data.</text>
</comment>
<reference evidence="3" key="1">
    <citation type="submission" date="2017-08" db="EMBL/GenBank/DDBJ databases">
        <authorList>
            <person name="Polle J.E."/>
            <person name="Barry K."/>
            <person name="Cushman J."/>
            <person name="Schmutz J."/>
            <person name="Tran D."/>
            <person name="Hathwaick L.T."/>
            <person name="Yim W.C."/>
            <person name="Jenkins J."/>
            <person name="Mckie-Krisberg Z.M."/>
            <person name="Prochnik S."/>
            <person name="Lindquist E."/>
            <person name="Dockter R.B."/>
            <person name="Adam C."/>
            <person name="Molina H."/>
            <person name="Bunkerborg J."/>
            <person name="Jin E."/>
            <person name="Buchheim M."/>
            <person name="Magnuson J."/>
        </authorList>
    </citation>
    <scope>NUCLEOTIDE SEQUENCE</scope>
    <source>
        <strain evidence="3">CCAP 19/18</strain>
    </source>
</reference>
<feature type="region of interest" description="Disordered" evidence="1">
    <location>
        <begin position="79"/>
        <end position="102"/>
    </location>
</feature>
<evidence type="ECO:0000256" key="2">
    <source>
        <dbReference type="SAM" id="Phobius"/>
    </source>
</evidence>
<name>A0ABQ7H4M9_DUNSA</name>
<dbReference type="Proteomes" id="UP000815325">
    <property type="component" value="Unassembled WGS sequence"/>
</dbReference>
<proteinExistence type="predicted"/>
<gene>
    <name evidence="3" type="ORF">DUNSADRAFT_10887</name>
</gene>
<dbReference type="EMBL" id="MU069475">
    <property type="protein sequence ID" value="KAF5841824.1"/>
    <property type="molecule type" value="Genomic_DNA"/>
</dbReference>
<keyword evidence="2" id="KW-0472">Membrane</keyword>
<organism evidence="3 4">
    <name type="scientific">Dunaliella salina</name>
    <name type="common">Green alga</name>
    <name type="synonym">Protococcus salinus</name>
    <dbReference type="NCBI Taxonomy" id="3046"/>
    <lineage>
        <taxon>Eukaryota</taxon>
        <taxon>Viridiplantae</taxon>
        <taxon>Chlorophyta</taxon>
        <taxon>core chlorophytes</taxon>
        <taxon>Chlorophyceae</taxon>
        <taxon>CS clade</taxon>
        <taxon>Chlamydomonadales</taxon>
        <taxon>Dunaliellaceae</taxon>
        <taxon>Dunaliella</taxon>
    </lineage>
</organism>
<keyword evidence="4" id="KW-1185">Reference proteome</keyword>
<feature type="region of interest" description="Disordered" evidence="1">
    <location>
        <begin position="23"/>
        <end position="59"/>
    </location>
</feature>
<feature type="transmembrane region" description="Helical" evidence="2">
    <location>
        <begin position="211"/>
        <end position="237"/>
    </location>
</feature>
<accession>A0ABQ7H4M9</accession>
<keyword evidence="2" id="KW-0812">Transmembrane</keyword>
<sequence length="367" mass="38512">MYLILSTTKIVVLGQKAAFKNAGGIGGDSGSAEDNVEDKKAVDDTGSSMDELQQNADTTQDDRNVADFLSRLGLFGSSSESAGDDMTTSGGNGTEFRGSAFSDDGTALNEDISFLLRMANQTGMDPEVTSAIEQSLRQQQSTGSLRGVESAASTVANFLRLPSTIGTGKNLKLFASQLDAMQDLRNRVSGLLRFDQLRTIDNHLITAQQLALGWVAAFPLAQLTFIVAALALAASILALLGGIFYIVASSLLLASSINAAASLNFNSGKATSVKDEEWYAQLRDAASSVSDKIMPLAFSEQGSAPVYTAIAVLDLADGAIDALAAPGGGDVNDIFPEFDFSDLDIPFGGNVADAFQDYQGEEAKKKA</sequence>
<feature type="compositionally biased region" description="Polar residues" evidence="1">
    <location>
        <begin position="45"/>
        <end position="58"/>
    </location>
</feature>
<evidence type="ECO:0000256" key="1">
    <source>
        <dbReference type="SAM" id="MobiDB-lite"/>
    </source>
</evidence>
<evidence type="ECO:0008006" key="5">
    <source>
        <dbReference type="Google" id="ProtNLM"/>
    </source>
</evidence>
<evidence type="ECO:0000313" key="3">
    <source>
        <dbReference type="EMBL" id="KAF5841824.1"/>
    </source>
</evidence>
<protein>
    <recommendedName>
        <fullName evidence="5">ESX-1 secretion-associated protein EspA/EspE-like domain-containing protein</fullName>
    </recommendedName>
</protein>
<feature type="transmembrane region" description="Helical" evidence="2">
    <location>
        <begin position="243"/>
        <end position="265"/>
    </location>
</feature>
<keyword evidence="2" id="KW-1133">Transmembrane helix</keyword>